<organism evidence="1 2">
    <name type="scientific">Nephila pilipes</name>
    <name type="common">Giant wood spider</name>
    <name type="synonym">Nephila maculata</name>
    <dbReference type="NCBI Taxonomy" id="299642"/>
    <lineage>
        <taxon>Eukaryota</taxon>
        <taxon>Metazoa</taxon>
        <taxon>Ecdysozoa</taxon>
        <taxon>Arthropoda</taxon>
        <taxon>Chelicerata</taxon>
        <taxon>Arachnida</taxon>
        <taxon>Araneae</taxon>
        <taxon>Araneomorphae</taxon>
        <taxon>Entelegynae</taxon>
        <taxon>Araneoidea</taxon>
        <taxon>Nephilidae</taxon>
        <taxon>Nephila</taxon>
    </lineage>
</organism>
<dbReference type="Proteomes" id="UP000887013">
    <property type="component" value="Unassembled WGS sequence"/>
</dbReference>
<sequence length="126" mass="14296">MVSVSFIVHFAQSKEGLLKALEHAWMVSILCVAKRFHESSGISFTNCFKSSQKSIGQRNVKIKSKSITNNPSLDWTNPFKKSVLNDNSERFIAVTIRHTICFIYPQKTIGQNGHLLFKKCFGREST</sequence>
<evidence type="ECO:0000313" key="2">
    <source>
        <dbReference type="Proteomes" id="UP000887013"/>
    </source>
</evidence>
<dbReference type="AlphaFoldDB" id="A0A8X6UKC8"/>
<proteinExistence type="predicted"/>
<protein>
    <submittedName>
        <fullName evidence="1">Uncharacterized protein</fullName>
    </submittedName>
</protein>
<comment type="caution">
    <text evidence="1">The sequence shown here is derived from an EMBL/GenBank/DDBJ whole genome shotgun (WGS) entry which is preliminary data.</text>
</comment>
<reference evidence="1" key="1">
    <citation type="submission" date="2020-08" db="EMBL/GenBank/DDBJ databases">
        <title>Multicomponent nature underlies the extraordinary mechanical properties of spider dragline silk.</title>
        <authorList>
            <person name="Kono N."/>
            <person name="Nakamura H."/>
            <person name="Mori M."/>
            <person name="Yoshida Y."/>
            <person name="Ohtoshi R."/>
            <person name="Malay A.D."/>
            <person name="Moran D.A.P."/>
            <person name="Tomita M."/>
            <person name="Numata K."/>
            <person name="Arakawa K."/>
        </authorList>
    </citation>
    <scope>NUCLEOTIDE SEQUENCE</scope>
</reference>
<dbReference type="EMBL" id="BMAW01129442">
    <property type="protein sequence ID" value="GFU30378.1"/>
    <property type="molecule type" value="Genomic_DNA"/>
</dbReference>
<accession>A0A8X6UKC8</accession>
<keyword evidence="2" id="KW-1185">Reference proteome</keyword>
<gene>
    <name evidence="1" type="ORF">NPIL_551491</name>
</gene>
<evidence type="ECO:0000313" key="1">
    <source>
        <dbReference type="EMBL" id="GFU30378.1"/>
    </source>
</evidence>
<name>A0A8X6UKC8_NEPPI</name>